<gene>
    <name evidence="4" type="ORF">FYJ62_00315</name>
</gene>
<dbReference type="SUPFAM" id="SSF52540">
    <property type="entry name" value="P-loop containing nucleoside triphosphate hydrolases"/>
    <property type="match status" value="1"/>
</dbReference>
<dbReference type="GO" id="GO:0008976">
    <property type="term" value="F:polyphosphate kinase activity"/>
    <property type="evidence" value="ECO:0007669"/>
    <property type="project" value="InterPro"/>
</dbReference>
<dbReference type="EMBL" id="VUMX01000001">
    <property type="protein sequence ID" value="MST86133.1"/>
    <property type="molecule type" value="Genomic_DNA"/>
</dbReference>
<proteinExistence type="predicted"/>
<organism evidence="4 5">
    <name type="scientific">Lactobacillus porci</name>
    <dbReference type="NCBI Taxonomy" id="2012477"/>
    <lineage>
        <taxon>Bacteria</taxon>
        <taxon>Bacillati</taxon>
        <taxon>Bacillota</taxon>
        <taxon>Bacilli</taxon>
        <taxon>Lactobacillales</taxon>
        <taxon>Lactobacillaceae</taxon>
        <taxon>Lactobacillus</taxon>
    </lineage>
</organism>
<name>A0A6A8MAM1_9LACO</name>
<dbReference type="InterPro" id="IPR027417">
    <property type="entry name" value="P-loop_NTPase"/>
</dbReference>
<dbReference type="PANTHER" id="PTHR34383:SF3">
    <property type="entry name" value="POLYPHOSPHATE:AMP PHOSPHOTRANSFERASE"/>
    <property type="match status" value="1"/>
</dbReference>
<dbReference type="AlphaFoldDB" id="A0A6A8MAM1"/>
<dbReference type="RefSeq" id="WP_154546800.1">
    <property type="nucleotide sequence ID" value="NZ_VUMX01000001.1"/>
</dbReference>
<sequence length="292" mass="33995">MLLKPFELPENVKFTGPDLRLKTLPTHLVDSSAQLAAIKKAVQANAKVIRKAQKKMYADKKYAVLCVFQAMDAGGKDSMITHVFEGVDPIGFQTANFKQPTSEELTHDYLWRVEKQLPPRGYLGVFNRSHYEDVLVQRVHPELVLKQELPGIVKTADVTEAFWQQRYSDIRYWEEYLNRQGYLILKFFLNISKEEQASRFKGRLAVEKKNYKLSANDVKERDFWPQYQDAYERAINNTATPANPWYVIPADDKWYSRYLVSNIISQAISQLPLDYPVLAPEEKQRIIQELKF</sequence>
<evidence type="ECO:0000256" key="1">
    <source>
        <dbReference type="ARBA" id="ARBA00022679"/>
    </source>
</evidence>
<protein>
    <submittedName>
        <fullName evidence="4">Polyphosphate kinase 2 family protein</fullName>
    </submittedName>
</protein>
<dbReference type="Proteomes" id="UP000438120">
    <property type="component" value="Unassembled WGS sequence"/>
</dbReference>
<reference evidence="4 5" key="1">
    <citation type="submission" date="2019-08" db="EMBL/GenBank/DDBJ databases">
        <title>In-depth cultivation of the pig gut microbiome towards novel bacterial diversity and tailored functional studies.</title>
        <authorList>
            <person name="Wylensek D."/>
            <person name="Hitch T.C.A."/>
            <person name="Clavel T."/>
        </authorList>
    </citation>
    <scope>NUCLEOTIDE SEQUENCE [LARGE SCALE GENOMIC DNA]</scope>
    <source>
        <strain evidence="4 5">Bifido-178-WT-2B</strain>
    </source>
</reference>
<evidence type="ECO:0000259" key="3">
    <source>
        <dbReference type="Pfam" id="PF03976"/>
    </source>
</evidence>
<dbReference type="InterPro" id="IPR022300">
    <property type="entry name" value="PPK2-rel_1"/>
</dbReference>
<evidence type="ECO:0000313" key="4">
    <source>
        <dbReference type="EMBL" id="MST86133.1"/>
    </source>
</evidence>
<accession>A0A6A8MAM1</accession>
<evidence type="ECO:0000256" key="2">
    <source>
        <dbReference type="ARBA" id="ARBA00022777"/>
    </source>
</evidence>
<feature type="domain" description="Polyphosphate kinase-2-related" evidence="3">
    <location>
        <begin position="39"/>
        <end position="269"/>
    </location>
</feature>
<dbReference type="InterPro" id="IPR016898">
    <property type="entry name" value="Polyphosphate_phosphotransfera"/>
</dbReference>
<evidence type="ECO:0000313" key="5">
    <source>
        <dbReference type="Proteomes" id="UP000438120"/>
    </source>
</evidence>
<keyword evidence="5" id="KW-1185">Reference proteome</keyword>
<dbReference type="Pfam" id="PF03976">
    <property type="entry name" value="PPK2"/>
    <property type="match status" value="1"/>
</dbReference>
<dbReference type="Gene3D" id="3.40.50.300">
    <property type="entry name" value="P-loop containing nucleotide triphosphate hydrolases"/>
    <property type="match status" value="1"/>
</dbReference>
<dbReference type="InterPro" id="IPR022488">
    <property type="entry name" value="PPK2-related"/>
</dbReference>
<keyword evidence="2 4" id="KW-0418">Kinase</keyword>
<dbReference type="GO" id="GO:0006797">
    <property type="term" value="P:polyphosphate metabolic process"/>
    <property type="evidence" value="ECO:0007669"/>
    <property type="project" value="InterPro"/>
</dbReference>
<comment type="caution">
    <text evidence="4">The sequence shown here is derived from an EMBL/GenBank/DDBJ whole genome shotgun (WGS) entry which is preliminary data.</text>
</comment>
<dbReference type="PIRSF" id="PIRSF028756">
    <property type="entry name" value="PPK2_prd"/>
    <property type="match status" value="1"/>
</dbReference>
<dbReference type="OrthoDB" id="9775224at2"/>
<keyword evidence="1" id="KW-0808">Transferase</keyword>
<dbReference type="NCBIfam" id="TIGR03709">
    <property type="entry name" value="PPK2_rel_1"/>
    <property type="match status" value="1"/>
</dbReference>
<dbReference type="PANTHER" id="PTHR34383">
    <property type="entry name" value="POLYPHOSPHATE:AMP PHOSPHOTRANSFERASE-RELATED"/>
    <property type="match status" value="1"/>
</dbReference>